<accession>A0A0C3MJE3</accession>
<organism evidence="1 2">
    <name type="scientific">Sanguibacteroides justesenii</name>
    <dbReference type="NCBI Taxonomy" id="1547597"/>
    <lineage>
        <taxon>Bacteria</taxon>
        <taxon>Pseudomonadati</taxon>
        <taxon>Bacteroidota</taxon>
        <taxon>Bacteroidia</taxon>
        <taxon>Bacteroidales</taxon>
        <taxon>Porphyromonadaceae</taxon>
        <taxon>Sanguibacteroides</taxon>
    </lineage>
</organism>
<dbReference type="Pfam" id="PF08843">
    <property type="entry name" value="AbiEii"/>
    <property type="match status" value="1"/>
</dbReference>
<dbReference type="Gene3D" id="3.10.450.620">
    <property type="entry name" value="JHP933, nucleotidyltransferase-like core domain"/>
    <property type="match status" value="1"/>
</dbReference>
<name>A0A0C3MJE3_9PORP</name>
<dbReference type="OrthoDB" id="9780929at2"/>
<proteinExistence type="predicted"/>
<dbReference type="EMBL" id="JPIU01000025">
    <property type="protein sequence ID" value="KIO46788.1"/>
    <property type="molecule type" value="Genomic_DNA"/>
</dbReference>
<gene>
    <name evidence="1" type="ORF">BA92_02720</name>
</gene>
<comment type="caution">
    <text evidence="1">The sequence shown here is derived from an EMBL/GenBank/DDBJ whole genome shotgun (WGS) entry which is preliminary data.</text>
</comment>
<sequence length="336" mass="38364">MNKFLSLSEAQHRTVFMETATRIHLPAAAIEKDFWVTEILNILFSLPYADKMVFKGGTSLSKVWGVIQRFSEDIDIAIDRSMFGIEGDVTKKQLKKLRKASSVFVRDTLASDLVTAVENAGLNKFVTVVADRDGEGDATYPEPRQIHIFYTSVLPPEVKTYLRDEVLLEVGARSLFEPTAKASVDSFVATEFPHLTSRDAEVQMVAAIAEKTFLEKAFLLHELFTTDGCRNANRKSRHLYDLCKLIEAGISDKAVANDELWETIRHHREIFTLVRDVDYTPDIRKRICLVPPEEVLEEWKNDYETMVSHMIYEDRIPSFTDILEGVAKIESNFREH</sequence>
<dbReference type="AlphaFoldDB" id="A0A0C3MJE3"/>
<dbReference type="RefSeq" id="WP_041504825.1">
    <property type="nucleotide sequence ID" value="NZ_JPIU01000025.1"/>
</dbReference>
<evidence type="ECO:0000313" key="1">
    <source>
        <dbReference type="EMBL" id="KIO46788.1"/>
    </source>
</evidence>
<evidence type="ECO:0000313" key="2">
    <source>
        <dbReference type="Proteomes" id="UP000031980"/>
    </source>
</evidence>
<keyword evidence="2" id="KW-1185">Reference proteome</keyword>
<dbReference type="Proteomes" id="UP000031980">
    <property type="component" value="Unassembled WGS sequence"/>
</dbReference>
<protein>
    <submittedName>
        <fullName evidence="1">Uncharacterized protein</fullName>
    </submittedName>
</protein>
<reference evidence="1 2" key="1">
    <citation type="submission" date="2014-07" db="EMBL/GenBank/DDBJ databases">
        <title>Porphyromonadaceae bacterium OUH 308042 = ATCC BAA-2681 = DSM 28342 draft genome.</title>
        <authorList>
            <person name="Sydenham T.V."/>
            <person name="Hasman H."/>
            <person name="Justensen U.S."/>
        </authorList>
    </citation>
    <scope>NUCLEOTIDE SEQUENCE [LARGE SCALE GENOMIC DNA]</scope>
    <source>
        <strain evidence="1 2">OUH 308042</strain>
    </source>
</reference>
<dbReference type="InterPro" id="IPR014942">
    <property type="entry name" value="AbiEii"/>
</dbReference>